<keyword evidence="2" id="KW-0732">Signal</keyword>
<evidence type="ECO:0000313" key="4">
    <source>
        <dbReference type="Proteomes" id="UP001190700"/>
    </source>
</evidence>
<feature type="region of interest" description="Disordered" evidence="1">
    <location>
        <begin position="346"/>
        <end position="388"/>
    </location>
</feature>
<sequence>MSWLSPVCALSFVGAARCPPQFAVAAPAPDATIRCSFQPPLKPPLRIDDGAIAKGACLQGDRLVGSPTGTLIARTRNLDFNDFPPSLPPAARNPTPPPPVSYMPTATPPPVTPNAVVRAAPAAEDHALPVRQLFSNSEANSPAATAPSPIQALEASALSPAARMFPMPLGSHAVTPPPGHRANSSRLDSKVQHARAGFASPSVVEARAGSLLASPPASSLLQRPFSTANSPEFSQQPASALPADGTGGGSSFRQGAGTQPAAGSSYTSGELPPYSSQRPVTSLLQQYGSLRTPSLSSFTKNLRSTLRGETPPDVRTDEGATQQIRAQPMSPPPYSAMPIMHIESVPSVRDEPRAKSAPRARRNSARSGPRAKNHPSDSSSTPPGGFQLKSMQYTAFGIPKYASPLMT</sequence>
<feature type="region of interest" description="Disordered" evidence="1">
    <location>
        <begin position="294"/>
        <end position="333"/>
    </location>
</feature>
<feature type="region of interest" description="Disordered" evidence="1">
    <location>
        <begin position="168"/>
        <end position="194"/>
    </location>
</feature>
<evidence type="ECO:0000313" key="3">
    <source>
        <dbReference type="EMBL" id="KAK3266941.1"/>
    </source>
</evidence>
<feature type="compositionally biased region" description="Basic residues" evidence="1">
    <location>
        <begin position="356"/>
        <end position="373"/>
    </location>
</feature>
<feature type="chain" id="PRO_5042207249" evidence="2">
    <location>
        <begin position="16"/>
        <end position="407"/>
    </location>
</feature>
<accession>A0AAE0KZX5</accession>
<feature type="compositionally biased region" description="Polar residues" evidence="1">
    <location>
        <begin position="224"/>
        <end position="238"/>
    </location>
</feature>
<evidence type="ECO:0000256" key="2">
    <source>
        <dbReference type="SAM" id="SignalP"/>
    </source>
</evidence>
<comment type="caution">
    <text evidence="3">The sequence shown here is derived from an EMBL/GenBank/DDBJ whole genome shotgun (WGS) entry which is preliminary data.</text>
</comment>
<dbReference type="AlphaFoldDB" id="A0AAE0KZX5"/>
<reference evidence="3 4" key="1">
    <citation type="journal article" date="2015" name="Genome Biol. Evol.">
        <title>Comparative Genomics of a Bacterivorous Green Alga Reveals Evolutionary Causalities and Consequences of Phago-Mixotrophic Mode of Nutrition.</title>
        <authorList>
            <person name="Burns J.A."/>
            <person name="Paasch A."/>
            <person name="Narechania A."/>
            <person name="Kim E."/>
        </authorList>
    </citation>
    <scope>NUCLEOTIDE SEQUENCE [LARGE SCALE GENOMIC DNA]</scope>
    <source>
        <strain evidence="3 4">PLY_AMNH</strain>
    </source>
</reference>
<feature type="region of interest" description="Disordered" evidence="1">
    <location>
        <begin position="215"/>
        <end position="277"/>
    </location>
</feature>
<keyword evidence="4" id="KW-1185">Reference proteome</keyword>
<proteinExistence type="predicted"/>
<feature type="signal peptide" evidence="2">
    <location>
        <begin position="1"/>
        <end position="15"/>
    </location>
</feature>
<feature type="compositionally biased region" description="Polar residues" evidence="1">
    <location>
        <begin position="294"/>
        <end position="304"/>
    </location>
</feature>
<gene>
    <name evidence="3" type="ORF">CYMTET_24472</name>
</gene>
<evidence type="ECO:0000256" key="1">
    <source>
        <dbReference type="SAM" id="MobiDB-lite"/>
    </source>
</evidence>
<protein>
    <submittedName>
        <fullName evidence="3">Uncharacterized protein</fullName>
    </submittedName>
</protein>
<name>A0AAE0KZX5_9CHLO</name>
<dbReference type="EMBL" id="LGRX02012723">
    <property type="protein sequence ID" value="KAK3266941.1"/>
    <property type="molecule type" value="Genomic_DNA"/>
</dbReference>
<organism evidence="3 4">
    <name type="scientific">Cymbomonas tetramitiformis</name>
    <dbReference type="NCBI Taxonomy" id="36881"/>
    <lineage>
        <taxon>Eukaryota</taxon>
        <taxon>Viridiplantae</taxon>
        <taxon>Chlorophyta</taxon>
        <taxon>Pyramimonadophyceae</taxon>
        <taxon>Pyramimonadales</taxon>
        <taxon>Pyramimonadaceae</taxon>
        <taxon>Cymbomonas</taxon>
    </lineage>
</organism>
<dbReference type="Proteomes" id="UP001190700">
    <property type="component" value="Unassembled WGS sequence"/>
</dbReference>
<feature type="compositionally biased region" description="Polar residues" evidence="1">
    <location>
        <begin position="251"/>
        <end position="277"/>
    </location>
</feature>